<feature type="compositionally biased region" description="Basic and acidic residues" evidence="1">
    <location>
        <begin position="156"/>
        <end position="180"/>
    </location>
</feature>
<evidence type="ECO:0000256" key="1">
    <source>
        <dbReference type="SAM" id="MobiDB-lite"/>
    </source>
</evidence>
<organism evidence="2 3">
    <name type="scientific">Botrytis byssoidea</name>
    <dbReference type="NCBI Taxonomy" id="139641"/>
    <lineage>
        <taxon>Eukaryota</taxon>
        <taxon>Fungi</taxon>
        <taxon>Dikarya</taxon>
        <taxon>Ascomycota</taxon>
        <taxon>Pezizomycotina</taxon>
        <taxon>Leotiomycetes</taxon>
        <taxon>Helotiales</taxon>
        <taxon>Sclerotiniaceae</taxon>
        <taxon>Botrytis</taxon>
    </lineage>
</organism>
<feature type="compositionally biased region" description="Acidic residues" evidence="1">
    <location>
        <begin position="1064"/>
        <end position="1073"/>
    </location>
</feature>
<accession>A0A9P5IXE1</accession>
<feature type="region of interest" description="Disordered" evidence="1">
    <location>
        <begin position="941"/>
        <end position="1073"/>
    </location>
</feature>
<feature type="compositionally biased region" description="Polar residues" evidence="1">
    <location>
        <begin position="44"/>
        <end position="66"/>
    </location>
</feature>
<proteinExistence type="predicted"/>
<feature type="compositionally biased region" description="Low complexity" evidence="1">
    <location>
        <begin position="421"/>
        <end position="441"/>
    </location>
</feature>
<comment type="caution">
    <text evidence="2">The sequence shown here is derived from an EMBL/GenBank/DDBJ whole genome shotgun (WGS) entry which is preliminary data.</text>
</comment>
<feature type="compositionally biased region" description="Low complexity" evidence="1">
    <location>
        <begin position="527"/>
        <end position="540"/>
    </location>
</feature>
<feature type="compositionally biased region" description="Polar residues" evidence="1">
    <location>
        <begin position="377"/>
        <end position="393"/>
    </location>
</feature>
<feature type="compositionally biased region" description="Low complexity" evidence="1">
    <location>
        <begin position="495"/>
        <end position="506"/>
    </location>
</feature>
<protein>
    <submittedName>
        <fullName evidence="2">Uncharacterized protein</fullName>
    </submittedName>
</protein>
<dbReference type="RefSeq" id="XP_038738205.1">
    <property type="nucleotide sequence ID" value="XM_038870844.1"/>
</dbReference>
<evidence type="ECO:0000313" key="2">
    <source>
        <dbReference type="EMBL" id="KAF7955075.1"/>
    </source>
</evidence>
<feature type="region of interest" description="Disordered" evidence="1">
    <location>
        <begin position="376"/>
        <end position="591"/>
    </location>
</feature>
<dbReference type="GeneID" id="62143923"/>
<evidence type="ECO:0000313" key="3">
    <source>
        <dbReference type="Proteomes" id="UP000710849"/>
    </source>
</evidence>
<reference evidence="2 3" key="1">
    <citation type="journal article" date="2020" name="Genome Biol. Evol.">
        <title>Comparative genomics of Sclerotiniaceae.</title>
        <authorList>
            <person name="Valero Jimenez C.A."/>
            <person name="Steentjes M."/>
            <person name="Scholten O.E."/>
            <person name="Van Kan J.A.L."/>
        </authorList>
    </citation>
    <scope>NUCLEOTIDE SEQUENCE [LARGE SCALE GENOMIC DNA]</scope>
    <source>
        <strain evidence="2 3">MUCL 94</strain>
    </source>
</reference>
<feature type="region of interest" description="Disordered" evidence="1">
    <location>
        <begin position="738"/>
        <end position="773"/>
    </location>
</feature>
<feature type="region of interest" description="Disordered" evidence="1">
    <location>
        <begin position="871"/>
        <end position="929"/>
    </location>
</feature>
<gene>
    <name evidence="2" type="ORF">EAE97_000334</name>
</gene>
<feature type="compositionally biased region" description="Basic and acidic residues" evidence="1">
    <location>
        <begin position="579"/>
        <end position="591"/>
    </location>
</feature>
<feature type="compositionally biased region" description="Polar residues" evidence="1">
    <location>
        <begin position="466"/>
        <end position="480"/>
    </location>
</feature>
<feature type="compositionally biased region" description="Basic and acidic residues" evidence="1">
    <location>
        <begin position="24"/>
        <end position="35"/>
    </location>
</feature>
<feature type="region of interest" description="Disordered" evidence="1">
    <location>
        <begin position="24"/>
        <end position="358"/>
    </location>
</feature>
<feature type="region of interest" description="Disordered" evidence="1">
    <location>
        <begin position="1170"/>
        <end position="1192"/>
    </location>
</feature>
<dbReference type="AlphaFoldDB" id="A0A9P5IXE1"/>
<feature type="compositionally biased region" description="Basic and acidic residues" evidence="1">
    <location>
        <begin position="189"/>
        <end position="208"/>
    </location>
</feature>
<feature type="compositionally biased region" description="Acidic residues" evidence="1">
    <location>
        <begin position="1174"/>
        <end position="1186"/>
    </location>
</feature>
<feature type="compositionally biased region" description="Basic and acidic residues" evidence="1">
    <location>
        <begin position="738"/>
        <end position="748"/>
    </location>
</feature>
<feature type="compositionally biased region" description="Low complexity" evidence="1">
    <location>
        <begin position="919"/>
        <end position="929"/>
    </location>
</feature>
<dbReference type="Proteomes" id="UP000710849">
    <property type="component" value="Unassembled WGS sequence"/>
</dbReference>
<name>A0A9P5IXE1_9HELO</name>
<keyword evidence="3" id="KW-1185">Reference proteome</keyword>
<feature type="compositionally biased region" description="Basic and acidic residues" evidence="1">
    <location>
        <begin position="984"/>
        <end position="1007"/>
    </location>
</feature>
<dbReference type="EMBL" id="RCSW01000001">
    <property type="protein sequence ID" value="KAF7955075.1"/>
    <property type="molecule type" value="Genomic_DNA"/>
</dbReference>
<feature type="compositionally biased region" description="Polar residues" evidence="1">
    <location>
        <begin position="341"/>
        <end position="354"/>
    </location>
</feature>
<feature type="compositionally biased region" description="Acidic residues" evidence="1">
    <location>
        <begin position="1029"/>
        <end position="1057"/>
    </location>
</feature>
<feature type="region of interest" description="Disordered" evidence="1">
    <location>
        <begin position="638"/>
        <end position="661"/>
    </location>
</feature>
<feature type="compositionally biased region" description="Acidic residues" evidence="1">
    <location>
        <begin position="749"/>
        <end position="766"/>
    </location>
</feature>
<feature type="compositionally biased region" description="Acidic residues" evidence="1">
    <location>
        <begin position="105"/>
        <end position="115"/>
    </location>
</feature>
<sequence>MPPQQSNNMTKQQKISVGIEKLKTARAEAAEKKAYEAANPPAKVNSSNAATSVNQAPKSGTSSSILSLPRMKKRPGKSMTEVAKKKAAEEAAVAAKVKRQMSEKEDGEIDSDEEDIVYKGHMNNGDQNRKFAPVDNKYNKTKASVPASGHAPSNNKDQKTLGHNEIKNEAKKTTKFKPDIPKLPPRVQKFQDLKKEKEQSSVKRKYFDTDSSESEEEIAKPAKKPKTTKAGMNFENVSTKRKHTEEVETSGPVKKQKITEAIKKPVAAPVKRAPIKEMKVRNNPTKNLLGFGGSKSTKKPSVPRKGSMQPRSVSEAANENGEKSTENVLKSVSAQVKPKVVTSQSNSAVPSTGKPSKLQYLPNISMEVLFGEAPSVAAQSIESPQSAVDNTPPRSAFDKAPVKKTKSNRRGPIPASKVEVTKLSASSRSMSTTASTKAAQQSRRKVAPDLHAEFAKPSASIHKPSPASTSTSDKAQSTRRGATPASKDEATRKVPSSIPLPTSSSSGKVIPNPRRAVSPLHVELKKPSISSKPLSTKTPTNEAGRSTLDRIKNSTSAPRKMIKKGNKTDGVVPTPRSPVVDRLENTKDNMKDKCEAKKVEISEQPKLMAGINRSRSAALNNEVEVAPETKISEDIISLDPKVGPSSQAQRPMPQFLGFPGIPAANSDKGSVMNDFFKFENAKETFKTITPNTELSDTADARDAMELELEREIQIELQNSFHAEQLRTALEDLIALRAESGESSDKDSSNDDSDEYSSGDESDEEQCEVPRKVPKPTVLYKGYNGVLQEEPCYARDRGYESDMSDADEDKTVYYQSPYFEIAYQRAHPYIPGSVFNIPITRKPVSSTPAVPKSVLDELEAEMERCLEAQMAEDAVTEEESSPPVIPRSAFDNFEAEDNFSSAERHQKDYSEEMASAPIESSVTSVTSVKSSTDFEGDFQGVSFEFNDASGQESGLTEEDPFSLLDTSFTFSNAMEIPVEQSSTSEGEHSDYTKESSDRPEEQTPRSESPEMSAGPYVGLDGCVGLPPLEDFPEESEDCDESSESDVEDSEMSESDESDIITIDDTTPEESDEYGDLENLDKDEDAELYQKHRVPADLANVEITMEPTELQLLKAKTSWELFDLRKWEHENEVEVYATFDRELLLRNLNVSRKRIANYMKVVKKYENRTVPKAEAVNEDDSSDDSGDDECSHPTNLNITQVFETINVPDSLPVVDLDTEAESNTHPFGPIDW</sequence>